<proteinExistence type="predicted"/>
<dbReference type="Proteomes" id="UP000070544">
    <property type="component" value="Unassembled WGS sequence"/>
</dbReference>
<protein>
    <submittedName>
        <fullName evidence="1">Uncharacterized protein</fullName>
    </submittedName>
</protein>
<organism evidence="1 2">
    <name type="scientific">Gonapodya prolifera (strain JEL478)</name>
    <name type="common">Monoblepharis prolifera</name>
    <dbReference type="NCBI Taxonomy" id="1344416"/>
    <lineage>
        <taxon>Eukaryota</taxon>
        <taxon>Fungi</taxon>
        <taxon>Fungi incertae sedis</taxon>
        <taxon>Chytridiomycota</taxon>
        <taxon>Chytridiomycota incertae sedis</taxon>
        <taxon>Monoblepharidomycetes</taxon>
        <taxon>Monoblepharidales</taxon>
        <taxon>Gonapodyaceae</taxon>
        <taxon>Gonapodya</taxon>
    </lineage>
</organism>
<sequence length="114" mass="12699">MLARRGDIPGNSEGDSVTLSSFHSSKSHIVQSLQATRVKIMDGSMAMLYLFRNVRHYHGCDFEMNSKTFRTPDGRARPHKNVETLSFTWINRINAGGISGLAEVIRSFSTTPPT</sequence>
<reference evidence="1 2" key="1">
    <citation type="journal article" date="2015" name="Genome Biol. Evol.">
        <title>Phylogenomic analyses indicate that early fungi evolved digesting cell walls of algal ancestors of land plants.</title>
        <authorList>
            <person name="Chang Y."/>
            <person name="Wang S."/>
            <person name="Sekimoto S."/>
            <person name="Aerts A.L."/>
            <person name="Choi C."/>
            <person name="Clum A."/>
            <person name="LaButti K.M."/>
            <person name="Lindquist E.A."/>
            <person name="Yee Ngan C."/>
            <person name="Ohm R.A."/>
            <person name="Salamov A.A."/>
            <person name="Grigoriev I.V."/>
            <person name="Spatafora J.W."/>
            <person name="Berbee M.L."/>
        </authorList>
    </citation>
    <scope>NUCLEOTIDE SEQUENCE [LARGE SCALE GENOMIC DNA]</scope>
    <source>
        <strain evidence="1 2">JEL478</strain>
    </source>
</reference>
<keyword evidence="2" id="KW-1185">Reference proteome</keyword>
<evidence type="ECO:0000313" key="1">
    <source>
        <dbReference type="EMBL" id="KXS17750.1"/>
    </source>
</evidence>
<dbReference type="AlphaFoldDB" id="A0A139ALV9"/>
<accession>A0A139ALV9</accession>
<gene>
    <name evidence="1" type="ORF">M427DRAFT_245088</name>
</gene>
<evidence type="ECO:0000313" key="2">
    <source>
        <dbReference type="Proteomes" id="UP000070544"/>
    </source>
</evidence>
<dbReference type="EMBL" id="KQ965745">
    <property type="protein sequence ID" value="KXS17750.1"/>
    <property type="molecule type" value="Genomic_DNA"/>
</dbReference>
<name>A0A139ALV9_GONPJ</name>